<dbReference type="GO" id="GO:0008270">
    <property type="term" value="F:zinc ion binding"/>
    <property type="evidence" value="ECO:0007669"/>
    <property type="project" value="UniProtKB-KW"/>
</dbReference>
<evidence type="ECO:0000256" key="4">
    <source>
        <dbReference type="ARBA" id="ARBA00023125"/>
    </source>
</evidence>
<dbReference type="InParanoid" id="A0A1X7UCY6"/>
<accession>A0A1X7UCY6</accession>
<dbReference type="PROSITE" id="PS50950">
    <property type="entry name" value="ZF_THAP"/>
    <property type="match status" value="1"/>
</dbReference>
<dbReference type="AlphaFoldDB" id="A0A1X7UCY6"/>
<evidence type="ECO:0000313" key="7">
    <source>
        <dbReference type="EnsemblMetazoa" id="Aqu2.1.25515_001"/>
    </source>
</evidence>
<name>A0A1X7UCY6_AMPQE</name>
<keyword evidence="2 5" id="KW-0863">Zinc-finger</keyword>
<proteinExistence type="predicted"/>
<dbReference type="Pfam" id="PF05485">
    <property type="entry name" value="THAP"/>
    <property type="match status" value="1"/>
</dbReference>
<feature type="domain" description="THAP-type" evidence="6">
    <location>
        <begin position="1"/>
        <end position="91"/>
    </location>
</feature>
<reference evidence="7" key="1">
    <citation type="submission" date="2017-05" db="UniProtKB">
        <authorList>
            <consortium name="EnsemblMetazoa"/>
        </authorList>
    </citation>
    <scope>IDENTIFICATION</scope>
</reference>
<dbReference type="EnsemblMetazoa" id="Aqu2.1.25515_001">
    <property type="protein sequence ID" value="Aqu2.1.25515_001"/>
    <property type="gene ID" value="Aqu2.1.25515"/>
</dbReference>
<protein>
    <recommendedName>
        <fullName evidence="6">THAP-type domain-containing protein</fullName>
    </recommendedName>
</protein>
<sequence>MVNFCAVIGCSNRADGDRNKSFFRLPFVIAYQEPSTEKLSSRRQREWFAAIKRNIKKSNYSFTQVCLDHFITGSPSTLYDSENPDLVPTLHLGYDEVDTTCSMQQALCCFRAQDRAHSKHRRLDHDAEADVDHNDTSTTTISLESPRAARNVRELLMSDLKQHRLQIRKLIMTPL</sequence>
<keyword evidence="3" id="KW-0862">Zinc</keyword>
<dbReference type="OrthoDB" id="7331812at2759"/>
<keyword evidence="4 5" id="KW-0238">DNA-binding</keyword>
<evidence type="ECO:0000256" key="2">
    <source>
        <dbReference type="ARBA" id="ARBA00022771"/>
    </source>
</evidence>
<dbReference type="SMART" id="SM00980">
    <property type="entry name" value="THAP"/>
    <property type="match status" value="1"/>
</dbReference>
<evidence type="ECO:0000256" key="5">
    <source>
        <dbReference type="PROSITE-ProRule" id="PRU00309"/>
    </source>
</evidence>
<evidence type="ECO:0000256" key="3">
    <source>
        <dbReference type="ARBA" id="ARBA00022833"/>
    </source>
</evidence>
<dbReference type="SUPFAM" id="SSF57716">
    <property type="entry name" value="Glucocorticoid receptor-like (DNA-binding domain)"/>
    <property type="match status" value="1"/>
</dbReference>
<keyword evidence="1" id="KW-0479">Metal-binding</keyword>
<organism evidence="7">
    <name type="scientific">Amphimedon queenslandica</name>
    <name type="common">Sponge</name>
    <dbReference type="NCBI Taxonomy" id="400682"/>
    <lineage>
        <taxon>Eukaryota</taxon>
        <taxon>Metazoa</taxon>
        <taxon>Porifera</taxon>
        <taxon>Demospongiae</taxon>
        <taxon>Heteroscleromorpha</taxon>
        <taxon>Haplosclerida</taxon>
        <taxon>Niphatidae</taxon>
        <taxon>Amphimedon</taxon>
    </lineage>
</organism>
<evidence type="ECO:0000256" key="1">
    <source>
        <dbReference type="ARBA" id="ARBA00022723"/>
    </source>
</evidence>
<dbReference type="InterPro" id="IPR006612">
    <property type="entry name" value="THAP_Znf"/>
</dbReference>
<dbReference type="GO" id="GO:0003677">
    <property type="term" value="F:DNA binding"/>
    <property type="evidence" value="ECO:0007669"/>
    <property type="project" value="UniProtKB-UniRule"/>
</dbReference>
<evidence type="ECO:0000259" key="6">
    <source>
        <dbReference type="PROSITE" id="PS50950"/>
    </source>
</evidence>